<keyword evidence="2" id="KW-0732">Signal</keyword>
<feature type="signal peptide" evidence="2">
    <location>
        <begin position="1"/>
        <end position="17"/>
    </location>
</feature>
<dbReference type="InterPro" id="IPR015196">
    <property type="entry name" value="PngaseF_N"/>
</dbReference>
<dbReference type="Pfam" id="PF22252">
    <property type="entry name" value="PNGase_F-II_N"/>
    <property type="match status" value="1"/>
</dbReference>
<sequence>MKNYLFLFLFTWTFAYGAVAKAKEKSGTIKYKVVVNGEERSRYGYTELHYHQNVVKIQKVRSGNAQQIPTTPDEATYIDLTQEKIFDLAILNTGNRFHTASAIADLPEVEITEETQEILGYTCKKATLLLFSNRIDLWFTTETGLRGTPYPQGGLTEGVVLKMVRNGSYELVADAIEFIKPKKMPALLPENLGEEVDKVQYRARIVDNYVTTVNVFDREQISWGNEINNPEGDVSGETYHFAGGTVILKKVKLPEVTDDYSVFAKIVQYSNGDAYDRTGSVFMIPTDKKLSFLEGLKNGAKSLPKYLDTQGKEYQGVIVTDEYTPALELVRFFTPFGIRHFNEKRKVAEVNWEDSTVYKQDISYLLPELQGEAWIGAFIGNYDKGGHILSLDLKYYPGSSVVREQTKKYWVQPIFNTLNLMEMAGQEYGTMFDGDSLKVTFNVPEGVKNVRLQYISTGHGGWGGGDEFNQKSNELFIDGQKVFTHIPWRSDCAAFRKYNPASGNFWNGISSSDLSRSGWCPGSATNPVTIPLFDMEAGTHQLQVAIPLGQREGSSFSAWNISGVLVGEYE</sequence>
<feature type="chain" id="PRO_5043779562" evidence="2">
    <location>
        <begin position="18"/>
        <end position="570"/>
    </location>
</feature>
<dbReference type="AlphaFoldDB" id="A0AAW9SCC2"/>
<dbReference type="InterPro" id="IPR015197">
    <property type="entry name" value="PngaseF_C"/>
</dbReference>
<evidence type="ECO:0000259" key="3">
    <source>
        <dbReference type="SMART" id="SM01290"/>
    </source>
</evidence>
<comment type="caution">
    <text evidence="4">The sequence shown here is derived from an EMBL/GenBank/DDBJ whole genome shotgun (WGS) entry which is preliminary data.</text>
</comment>
<dbReference type="Pfam" id="PF09113">
    <property type="entry name" value="N-glycanase_C"/>
    <property type="match status" value="1"/>
</dbReference>
<name>A0AAW9SCC2_9BACT</name>
<accession>A0AAW9SCC2</accession>
<dbReference type="SUPFAM" id="SSF49742">
    <property type="entry name" value="PHM/PNGase F"/>
    <property type="match status" value="1"/>
</dbReference>
<dbReference type="EMBL" id="JBDKWZ010000005">
    <property type="protein sequence ID" value="MEN7548376.1"/>
    <property type="molecule type" value="Genomic_DNA"/>
</dbReference>
<feature type="domain" description="Peptide-N-glycosidase F N-terminal" evidence="3">
    <location>
        <begin position="212"/>
        <end position="395"/>
    </location>
</feature>
<dbReference type="RefSeq" id="WP_346821155.1">
    <property type="nucleotide sequence ID" value="NZ_JBDKWZ010000005.1"/>
</dbReference>
<keyword evidence="1" id="KW-1015">Disulfide bond</keyword>
<evidence type="ECO:0000313" key="5">
    <source>
        <dbReference type="Proteomes" id="UP001403385"/>
    </source>
</evidence>
<dbReference type="Pfam" id="PF09112">
    <property type="entry name" value="N-glycanase_N"/>
    <property type="match status" value="1"/>
</dbReference>
<dbReference type="Gene3D" id="2.60.120.230">
    <property type="match status" value="1"/>
</dbReference>
<dbReference type="InterPro" id="IPR014784">
    <property type="entry name" value="Cu2_ascorb_mOase-like_C"/>
</dbReference>
<dbReference type="SMART" id="SM01290">
    <property type="entry name" value="N-glycanase_N"/>
    <property type="match status" value="1"/>
</dbReference>
<gene>
    <name evidence="4" type="ORF">AAG747_10685</name>
</gene>
<protein>
    <submittedName>
        <fullName evidence="4">PNGase F N-terminal domain-containing protein</fullName>
    </submittedName>
</protein>
<evidence type="ECO:0000313" key="4">
    <source>
        <dbReference type="EMBL" id="MEN7548376.1"/>
    </source>
</evidence>
<evidence type="ECO:0000256" key="1">
    <source>
        <dbReference type="ARBA" id="ARBA00023157"/>
    </source>
</evidence>
<dbReference type="InterPro" id="IPR043022">
    <property type="entry name" value="PngaseF_N_sf"/>
</dbReference>
<keyword evidence="5" id="KW-1185">Reference proteome</keyword>
<dbReference type="Gene3D" id="2.60.120.1570">
    <property type="entry name" value="Peptide-N-glycosidase F, N-terminal domain"/>
    <property type="match status" value="1"/>
</dbReference>
<proteinExistence type="predicted"/>
<evidence type="ECO:0000256" key="2">
    <source>
        <dbReference type="SAM" id="SignalP"/>
    </source>
</evidence>
<dbReference type="GO" id="GO:0016715">
    <property type="term" value="F:oxidoreductase activity, acting on paired donors, with incorporation or reduction of molecular oxygen, reduced ascorbate as one donor, and incorporation of one atom of oxygen"/>
    <property type="evidence" value="ECO:0007669"/>
    <property type="project" value="InterPro"/>
</dbReference>
<dbReference type="Proteomes" id="UP001403385">
    <property type="component" value="Unassembled WGS sequence"/>
</dbReference>
<organism evidence="4 5">
    <name type="scientific">Rapidithrix thailandica</name>
    <dbReference type="NCBI Taxonomy" id="413964"/>
    <lineage>
        <taxon>Bacteria</taxon>
        <taxon>Pseudomonadati</taxon>
        <taxon>Bacteroidota</taxon>
        <taxon>Cytophagia</taxon>
        <taxon>Cytophagales</taxon>
        <taxon>Flammeovirgaceae</taxon>
        <taxon>Rapidithrix</taxon>
    </lineage>
</organism>
<dbReference type="InterPro" id="IPR008977">
    <property type="entry name" value="PHM/PNGase_F_dom_sf"/>
</dbReference>
<reference evidence="4 5" key="1">
    <citation type="submission" date="2024-04" db="EMBL/GenBank/DDBJ databases">
        <title>Novel genus in family Flammeovirgaceae.</title>
        <authorList>
            <person name="Nguyen T.H."/>
            <person name="Vuong T.Q."/>
            <person name="Le H."/>
            <person name="Kim S.-G."/>
        </authorList>
    </citation>
    <scope>NUCLEOTIDE SEQUENCE [LARGE SCALE GENOMIC DNA]</scope>
    <source>
        <strain evidence="4 5">JCM 23209</strain>
    </source>
</reference>